<dbReference type="InterPro" id="IPR003409">
    <property type="entry name" value="MORN"/>
</dbReference>
<keyword evidence="4" id="KW-0479">Metal-binding</keyword>
<dbReference type="GO" id="GO:0005737">
    <property type="term" value="C:cytoplasm"/>
    <property type="evidence" value="ECO:0007669"/>
    <property type="project" value="UniProtKB-SubCell"/>
</dbReference>
<dbReference type="InterPro" id="IPR001394">
    <property type="entry name" value="Peptidase_C19_UCH"/>
</dbReference>
<dbReference type="EMBL" id="CAJVOS010000032">
    <property type="protein sequence ID" value="CAG8152064.1"/>
    <property type="molecule type" value="Genomic_DNA"/>
</dbReference>
<dbReference type="Pfam" id="PF13920">
    <property type="entry name" value="zf-C3HC4_3"/>
    <property type="match status" value="1"/>
</dbReference>
<dbReference type="SUPFAM" id="SSF54001">
    <property type="entry name" value="Cysteine proteinases"/>
    <property type="match status" value="1"/>
</dbReference>
<feature type="region of interest" description="Disordered" evidence="5">
    <location>
        <begin position="858"/>
        <end position="885"/>
    </location>
</feature>
<sequence length="1170" mass="130647">MDTPTGLSGQPEPVSNPSRPSTLPEETEHAYWAEYEEDTTTPDEDEMKEIDGGDSDYSASDHKYWETNFFRDLGDPEYVPTEKARLTWTLKGVRGTPANPNRHKVIRSPAAFVGGYWWRIKFYPRGNNVNALSVYLECSTTMPPPDDDLPQMEFTVRRGGPDISLDDHAPEVESKTAATQDTEAWLEGYKSQYEAARNASPAADTQASAPWRVPAQVGVIVYNPQEPRTGWMQSSCHQFNPHNLDWGWTYFHGPWDQIHTRRRGQHRALLSDDTLSFDAYIRVVNDPTKSLWWHPSDSEPTWDSMALTGYRPLGDSIINHSPEVAGLASWLHIAPFCDIIKGIDVLEHLSNFQAKPKPLCDALQRLLWQLRRQTHSPSYVDTDAVTTTLRNLHEFSNDVSEFWERLRRTLELELEGTEAGTKFAELFDSPTGDSLASNGEIVNRLPTDFNSRLYMRIDQTKSVSEAVSSYLDTKPGRWSLPPVLHVEIGRHTLDKAKRWQLRYDKVQLDEELDLAPWVVDGQGSKYVLYGYIVHRGRRTSGKFFSILRPAGPGTTWLAFDDGSDNRVECLTQKTAMGPHLGLDPSQTVDHKKGHDIPVMAMYVRGDMVSELLPGSQEPWEISESMKQYYETGVYHTSEQPTDDVQIEVYSLPEYDKLTSLFDSYDLMAQAKAADSVIHMTLPRSSRLADLRKKIASHKHSDSEPINPERIRFWQIGNTFAQTGSSVTFDHATDLNVPLDSSLNIVRFWMEIITEEDAQFFAIPDPPAVIALDDKLEDHLVQSYGPEAVENASSSVVEGDAIASSSGNVPREATTVPSTASLESDDDNASSQLAVVSPEIADSVTEGENEVGGQRVAFTEATSSAPVTSLEARASPTTTAPSPVEPGIELPVSHAYYFIQMFDADAQVLRTVGSFFSKLDANVKASIRRHLKRSIRQDFLMWKRVDGATVTTVSPADSFDDVMAPHGACFIVGDKLTKDKRSELASSGSLTSPDRLVQYLWAHSRGHPIHGFTGHKIIEATFTQDYYSGDFVKGHQHGKGTHISGTGMVYEGDFVFGRRHGKGKLVYPTGDSYDGDWVEDVCHGQGTYIENTTGNKYVGGFKDGKRHGKGISYWEVADAELDLCQICYTEEMDAVFAECGHLCSCVTCANLVSLCPMCRKEVKKVIKIYRA</sequence>
<dbReference type="AlphaFoldDB" id="A0A9W4HWR3"/>
<evidence type="ECO:0000259" key="6">
    <source>
        <dbReference type="PROSITE" id="PS50089"/>
    </source>
</evidence>
<evidence type="ECO:0000313" key="9">
    <source>
        <dbReference type="EMBL" id="CAG8152064.1"/>
    </source>
</evidence>
<feature type="compositionally biased region" description="Acidic residues" evidence="5">
    <location>
        <begin position="34"/>
        <end position="54"/>
    </location>
</feature>
<dbReference type="OrthoDB" id="294378at2759"/>
<dbReference type="InterPro" id="IPR008974">
    <property type="entry name" value="TRAF-like"/>
</dbReference>
<dbReference type="InterPro" id="IPR001841">
    <property type="entry name" value="Znf_RING"/>
</dbReference>
<feature type="compositionally biased region" description="Polar residues" evidence="5">
    <location>
        <begin position="1"/>
        <end position="21"/>
    </location>
</feature>
<evidence type="ECO:0000256" key="3">
    <source>
        <dbReference type="ARBA" id="ARBA00022737"/>
    </source>
</evidence>
<proteinExistence type="predicted"/>
<dbReference type="Gene3D" id="2.60.210.10">
    <property type="entry name" value="Apoptosis, Tumor Necrosis Factor Receptor Associated Protein 2, Chain A"/>
    <property type="match status" value="1"/>
</dbReference>
<dbReference type="Gene3D" id="3.30.40.10">
    <property type="entry name" value="Zinc/RING finger domain, C3HC4 (zinc finger)"/>
    <property type="match status" value="1"/>
</dbReference>
<dbReference type="InterPro" id="IPR002083">
    <property type="entry name" value="MATH/TRAF_dom"/>
</dbReference>
<keyword evidence="4" id="KW-0863">Zinc-finger</keyword>
<comment type="subcellular location">
    <subcellularLocation>
        <location evidence="1">Cytoplasm</location>
    </subcellularLocation>
</comment>
<evidence type="ECO:0000259" key="8">
    <source>
        <dbReference type="PROSITE" id="PS50235"/>
    </source>
</evidence>
<dbReference type="Pfam" id="PF00443">
    <property type="entry name" value="UCH"/>
    <property type="match status" value="1"/>
</dbReference>
<dbReference type="PANTHER" id="PTHR43215:SF14">
    <property type="entry name" value="RADIAL SPOKE HEAD 1 HOMOLOG"/>
    <property type="match status" value="1"/>
</dbReference>
<comment type="caution">
    <text evidence="9">The sequence shown here is derived from an EMBL/GenBank/DDBJ whole genome shotgun (WGS) entry which is preliminary data.</text>
</comment>
<dbReference type="InterPro" id="IPR038765">
    <property type="entry name" value="Papain-like_cys_pep_sf"/>
</dbReference>
<evidence type="ECO:0000259" key="7">
    <source>
        <dbReference type="PROSITE" id="PS50144"/>
    </source>
</evidence>
<keyword evidence="3" id="KW-0677">Repeat</keyword>
<feature type="domain" description="USP" evidence="8">
    <location>
        <begin position="325"/>
        <end position="586"/>
    </location>
</feature>
<evidence type="ECO:0000256" key="5">
    <source>
        <dbReference type="SAM" id="MobiDB-lite"/>
    </source>
</evidence>
<dbReference type="GO" id="GO:0004843">
    <property type="term" value="F:cysteine-type deubiquitinase activity"/>
    <property type="evidence" value="ECO:0007669"/>
    <property type="project" value="InterPro"/>
</dbReference>
<reference evidence="9" key="1">
    <citation type="submission" date="2021-07" db="EMBL/GenBank/DDBJ databases">
        <authorList>
            <person name="Branca A.L. A."/>
        </authorList>
    </citation>
    <scope>NUCLEOTIDE SEQUENCE</scope>
</reference>
<evidence type="ECO:0000256" key="4">
    <source>
        <dbReference type="PROSITE-ProRule" id="PRU00175"/>
    </source>
</evidence>
<dbReference type="Gene3D" id="3.90.70.10">
    <property type="entry name" value="Cysteine proteinases"/>
    <property type="match status" value="1"/>
</dbReference>
<dbReference type="Proteomes" id="UP001153618">
    <property type="component" value="Unassembled WGS sequence"/>
</dbReference>
<name>A0A9W4HWR3_PENOL</name>
<dbReference type="GO" id="GO:0008270">
    <property type="term" value="F:zinc ion binding"/>
    <property type="evidence" value="ECO:0007669"/>
    <property type="project" value="UniProtKB-KW"/>
</dbReference>
<dbReference type="SUPFAM" id="SSF82185">
    <property type="entry name" value="Histone H3 K4-specific methyltransferase SET7/9 N-terminal domain"/>
    <property type="match status" value="1"/>
</dbReference>
<dbReference type="Gene3D" id="2.20.110.10">
    <property type="entry name" value="Histone H3 K4-specific methyltransferase SET7/9 N-terminal domain"/>
    <property type="match status" value="2"/>
</dbReference>
<evidence type="ECO:0008006" key="11">
    <source>
        <dbReference type="Google" id="ProtNLM"/>
    </source>
</evidence>
<dbReference type="PROSITE" id="PS50089">
    <property type="entry name" value="ZF_RING_2"/>
    <property type="match status" value="1"/>
</dbReference>
<dbReference type="InterPro" id="IPR013083">
    <property type="entry name" value="Znf_RING/FYVE/PHD"/>
</dbReference>
<evidence type="ECO:0000256" key="1">
    <source>
        <dbReference type="ARBA" id="ARBA00004496"/>
    </source>
</evidence>
<feature type="domain" description="RING-type" evidence="6">
    <location>
        <begin position="1123"/>
        <end position="1158"/>
    </location>
</feature>
<dbReference type="PROSITE" id="PS50144">
    <property type="entry name" value="MATH"/>
    <property type="match status" value="1"/>
</dbReference>
<dbReference type="GO" id="GO:0016579">
    <property type="term" value="P:protein deubiquitination"/>
    <property type="evidence" value="ECO:0007669"/>
    <property type="project" value="InterPro"/>
</dbReference>
<dbReference type="PROSITE" id="PS50235">
    <property type="entry name" value="USP_3"/>
    <property type="match status" value="1"/>
</dbReference>
<keyword evidence="10" id="KW-1185">Reference proteome</keyword>
<keyword evidence="2" id="KW-0963">Cytoplasm</keyword>
<feature type="region of interest" description="Disordered" evidence="5">
    <location>
        <begin position="790"/>
        <end position="830"/>
    </location>
</feature>
<evidence type="ECO:0000313" key="10">
    <source>
        <dbReference type="Proteomes" id="UP001153618"/>
    </source>
</evidence>
<dbReference type="Pfam" id="PF02493">
    <property type="entry name" value="MORN"/>
    <property type="match status" value="4"/>
</dbReference>
<dbReference type="SUPFAM" id="SSF57850">
    <property type="entry name" value="RING/U-box"/>
    <property type="match status" value="1"/>
</dbReference>
<protein>
    <recommendedName>
        <fullName evidence="11">MATH and UCH domain protein</fullName>
    </recommendedName>
</protein>
<dbReference type="PANTHER" id="PTHR43215">
    <property type="entry name" value="RADIAL SPOKE HEAD 1 HOMOLOG"/>
    <property type="match status" value="1"/>
</dbReference>
<dbReference type="SUPFAM" id="SSF49599">
    <property type="entry name" value="TRAF domain-like"/>
    <property type="match status" value="1"/>
</dbReference>
<keyword evidence="4" id="KW-0862">Zinc</keyword>
<organism evidence="9 10">
    <name type="scientific">Penicillium olsonii</name>
    <dbReference type="NCBI Taxonomy" id="99116"/>
    <lineage>
        <taxon>Eukaryota</taxon>
        <taxon>Fungi</taxon>
        <taxon>Dikarya</taxon>
        <taxon>Ascomycota</taxon>
        <taxon>Pezizomycotina</taxon>
        <taxon>Eurotiomycetes</taxon>
        <taxon>Eurotiomycetidae</taxon>
        <taxon>Eurotiales</taxon>
        <taxon>Aspergillaceae</taxon>
        <taxon>Penicillium</taxon>
    </lineage>
</organism>
<feature type="domain" description="MATH" evidence="7">
    <location>
        <begin position="83"/>
        <end position="281"/>
    </location>
</feature>
<dbReference type="InterPro" id="IPR028889">
    <property type="entry name" value="USP"/>
</dbReference>
<accession>A0A9W4HWR3</accession>
<dbReference type="SMART" id="SM00698">
    <property type="entry name" value="MORN"/>
    <property type="match status" value="4"/>
</dbReference>
<evidence type="ECO:0000256" key="2">
    <source>
        <dbReference type="ARBA" id="ARBA00022490"/>
    </source>
</evidence>
<feature type="region of interest" description="Disordered" evidence="5">
    <location>
        <begin position="1"/>
        <end position="57"/>
    </location>
</feature>
<gene>
    <name evidence="9" type="ORF">POLS_LOCUS6104</name>
</gene>